<dbReference type="Proteomes" id="UP001148662">
    <property type="component" value="Unassembled WGS sequence"/>
</dbReference>
<name>A0ACC1RY55_9APHY</name>
<evidence type="ECO:0000313" key="2">
    <source>
        <dbReference type="Proteomes" id="UP001148662"/>
    </source>
</evidence>
<keyword evidence="2" id="KW-1185">Reference proteome</keyword>
<evidence type="ECO:0000313" key="1">
    <source>
        <dbReference type="EMBL" id="KAJ3528078.1"/>
    </source>
</evidence>
<protein>
    <submittedName>
        <fullName evidence="1">Uncharacterized protein</fullName>
    </submittedName>
</protein>
<gene>
    <name evidence="1" type="ORF">NM688_g8043</name>
</gene>
<reference evidence="1" key="1">
    <citation type="submission" date="2022-07" db="EMBL/GenBank/DDBJ databases">
        <title>Genome Sequence of Phlebia brevispora.</title>
        <authorList>
            <person name="Buettner E."/>
        </authorList>
    </citation>
    <scope>NUCLEOTIDE SEQUENCE</scope>
    <source>
        <strain evidence="1">MPL23</strain>
    </source>
</reference>
<comment type="caution">
    <text evidence="1">The sequence shown here is derived from an EMBL/GenBank/DDBJ whole genome shotgun (WGS) entry which is preliminary data.</text>
</comment>
<sequence>MECLTNVFIFPTQYLLVIYDIAEDMSTSLAVAHDSFSEIIFVSRQEICLMQDASVWFGARIIIVRLTGDHYVLLGSNAQYHCVLEQPIDETWRINVNEADDLVVTCGPTNSRRDSWTILKFIDLSELWEFANTLVNARASLQARARYYRCRLNALSQSLSTLFTAKRAPQLHGPDISVTRISSRSQGDGAGSVDKELKCRRPQQRTPW</sequence>
<dbReference type="EMBL" id="JANHOG010002043">
    <property type="protein sequence ID" value="KAJ3528078.1"/>
    <property type="molecule type" value="Genomic_DNA"/>
</dbReference>
<organism evidence="1 2">
    <name type="scientific">Phlebia brevispora</name>
    <dbReference type="NCBI Taxonomy" id="194682"/>
    <lineage>
        <taxon>Eukaryota</taxon>
        <taxon>Fungi</taxon>
        <taxon>Dikarya</taxon>
        <taxon>Basidiomycota</taxon>
        <taxon>Agaricomycotina</taxon>
        <taxon>Agaricomycetes</taxon>
        <taxon>Polyporales</taxon>
        <taxon>Meruliaceae</taxon>
        <taxon>Phlebia</taxon>
    </lineage>
</organism>
<proteinExistence type="predicted"/>
<accession>A0ACC1RY55</accession>